<dbReference type="CDD" id="cd00130">
    <property type="entry name" value="PAS"/>
    <property type="match status" value="1"/>
</dbReference>
<dbReference type="PANTHER" id="PTHR43156">
    <property type="entry name" value="STAGE II SPORULATION PROTEIN E-RELATED"/>
    <property type="match status" value="1"/>
</dbReference>
<dbReference type="SUPFAM" id="SSF81606">
    <property type="entry name" value="PP2C-like"/>
    <property type="match status" value="1"/>
</dbReference>
<reference evidence="4" key="1">
    <citation type="submission" date="2016-10" db="EMBL/GenBank/DDBJ databases">
        <authorList>
            <person name="Varghese N."/>
            <person name="Submissions S."/>
        </authorList>
    </citation>
    <scope>NUCLEOTIDE SEQUENCE [LARGE SCALE GENOMIC DNA]</scope>
    <source>
        <strain evidence="4">DSM 21368</strain>
    </source>
</reference>
<dbReference type="InterPro" id="IPR029016">
    <property type="entry name" value="GAF-like_dom_sf"/>
</dbReference>
<dbReference type="AlphaFoldDB" id="A0A1H5KFN3"/>
<dbReference type="PANTHER" id="PTHR43156:SF2">
    <property type="entry name" value="STAGE II SPORULATION PROTEIN E"/>
    <property type="match status" value="1"/>
</dbReference>
<dbReference type="InterPro" id="IPR001932">
    <property type="entry name" value="PPM-type_phosphatase-like_dom"/>
</dbReference>
<dbReference type="Pfam" id="PF07228">
    <property type="entry name" value="SpoIIE"/>
    <property type="match status" value="1"/>
</dbReference>
<dbReference type="InterPro" id="IPR000014">
    <property type="entry name" value="PAS"/>
</dbReference>
<dbReference type="InterPro" id="IPR035965">
    <property type="entry name" value="PAS-like_dom_sf"/>
</dbReference>
<evidence type="ECO:0000259" key="2">
    <source>
        <dbReference type="SMART" id="SM00331"/>
    </source>
</evidence>
<dbReference type="SUPFAM" id="SSF55874">
    <property type="entry name" value="ATPase domain of HSP90 chaperone/DNA topoisomerase II/histidine kinase"/>
    <property type="match status" value="1"/>
</dbReference>
<accession>A0A1H5KFN3</accession>
<dbReference type="GO" id="GO:0016791">
    <property type="term" value="F:phosphatase activity"/>
    <property type="evidence" value="ECO:0007669"/>
    <property type="project" value="TreeGrafter"/>
</dbReference>
<dbReference type="Gene3D" id="3.30.565.10">
    <property type="entry name" value="Histidine kinase-like ATPase, C-terminal domain"/>
    <property type="match status" value="1"/>
</dbReference>
<dbReference type="SUPFAM" id="SSF55785">
    <property type="entry name" value="PYP-like sensor domain (PAS domain)"/>
    <property type="match status" value="1"/>
</dbReference>
<dbReference type="CDD" id="cd16936">
    <property type="entry name" value="HATPase_RsbW-like"/>
    <property type="match status" value="1"/>
</dbReference>
<dbReference type="InterPro" id="IPR036457">
    <property type="entry name" value="PPM-type-like_dom_sf"/>
</dbReference>
<keyword evidence="1" id="KW-0378">Hydrolase</keyword>
<dbReference type="Gene3D" id="3.30.450.40">
    <property type="match status" value="1"/>
</dbReference>
<dbReference type="Gene3D" id="3.60.40.10">
    <property type="entry name" value="PPM-type phosphatase domain"/>
    <property type="match status" value="1"/>
</dbReference>
<dbReference type="EMBL" id="FNTX01000002">
    <property type="protein sequence ID" value="SEE63656.1"/>
    <property type="molecule type" value="Genomic_DNA"/>
</dbReference>
<dbReference type="Gene3D" id="3.30.450.20">
    <property type="entry name" value="PAS domain"/>
    <property type="match status" value="1"/>
</dbReference>
<evidence type="ECO:0000256" key="1">
    <source>
        <dbReference type="ARBA" id="ARBA00022801"/>
    </source>
</evidence>
<gene>
    <name evidence="3" type="ORF">SAMN04488554_2242</name>
</gene>
<name>A0A1H5KFN3_9MICO</name>
<dbReference type="SUPFAM" id="SSF55781">
    <property type="entry name" value="GAF domain-like"/>
    <property type="match status" value="1"/>
</dbReference>
<evidence type="ECO:0000313" key="3">
    <source>
        <dbReference type="EMBL" id="SEE63656.1"/>
    </source>
</evidence>
<dbReference type="InterPro" id="IPR003594">
    <property type="entry name" value="HATPase_dom"/>
</dbReference>
<dbReference type="InterPro" id="IPR036890">
    <property type="entry name" value="HATPase_C_sf"/>
</dbReference>
<dbReference type="RefSeq" id="WP_175477056.1">
    <property type="nucleotide sequence ID" value="NZ_FNTX01000002.1"/>
</dbReference>
<dbReference type="SMART" id="SM00331">
    <property type="entry name" value="PP2C_SIG"/>
    <property type="match status" value="1"/>
</dbReference>
<dbReference type="InterPro" id="IPR052016">
    <property type="entry name" value="Bact_Sigma-Reg"/>
</dbReference>
<organism evidence="3 4">
    <name type="scientific">Ruania alba</name>
    <dbReference type="NCBI Taxonomy" id="648782"/>
    <lineage>
        <taxon>Bacteria</taxon>
        <taxon>Bacillati</taxon>
        <taxon>Actinomycetota</taxon>
        <taxon>Actinomycetes</taxon>
        <taxon>Micrococcales</taxon>
        <taxon>Ruaniaceae</taxon>
        <taxon>Ruania</taxon>
    </lineage>
</organism>
<evidence type="ECO:0000313" key="4">
    <source>
        <dbReference type="Proteomes" id="UP000199220"/>
    </source>
</evidence>
<sequence>MNHPEEGDSPVDPRELAAHVMLEGQAAVAVVDLGPETTVLQWVNRAFQRVTGYTLPEARGRDLIAPGLGSVVHARLQEHVDDDAPFTLTLPVVRADGLQIGIVAEFTPHPIPGGTRFVAVQISADAATDTVQPGLDHRSRIALETMAQISEVLSEENESEAVAAVARVMAKHLFAWCGFFAEDGVLHPISGLDGLGPGRRARPRRGVTASDETDPVGRLLSEHSMRRLRLDTEATYVPGSWSAQVVELARAALEDRPEAKREVVLAPLLGRGRVLGLVAVAESGVRPVYPESGTVLEMVARRVGLAMDHTLLYEAEHVLAETLQRAMLPELDHIDTLDVWTYYSPNAEHSQVGGDWYDVVRTGDGAVAAVVGDVVGHDVEAASAMGQLRSVLRALATEIADPGTVLTRVDSIVEAMRIRRAASMIYTALTPREEGRWLLEYSRAGHLPGMVCTGGEVHDLDGAAGTLIGFGNGPRDTAECEVEPGDVLLLYTDGLIERRRRNVQDGVDRLREVFAEIGGAPDAAGVGEQLLRAFDDPPEDDIAVVVIRVPTGFGEALRRGRSRRWRMPSSVESVGHARRRAAQTCRDWGRADTGAIELVVSELVANAVVHGWGSLEVRVHETADGVRIEVEDGNPMPPTHLDVHPARVGGYGMHIVERLADWGWRPSGPGKVVWARLRGDATLTISGPTAERG</sequence>
<dbReference type="STRING" id="648782.SAMN04488554_2242"/>
<dbReference type="Proteomes" id="UP000199220">
    <property type="component" value="Unassembled WGS sequence"/>
</dbReference>
<keyword evidence="4" id="KW-1185">Reference proteome</keyword>
<dbReference type="Pfam" id="PF13581">
    <property type="entry name" value="HATPase_c_2"/>
    <property type="match status" value="1"/>
</dbReference>
<protein>
    <submittedName>
        <fullName evidence="3">Serine phosphatase RsbU, regulator of sigma subunit</fullName>
    </submittedName>
</protein>
<proteinExistence type="predicted"/>
<feature type="domain" description="PPM-type phosphatase" evidence="2">
    <location>
        <begin position="337"/>
        <end position="549"/>
    </location>
</feature>